<reference evidence="1" key="1">
    <citation type="submission" date="2014-09" db="EMBL/GenBank/DDBJ databases">
        <authorList>
            <person name="Magalhaes I.L.F."/>
            <person name="Oliveira U."/>
            <person name="Santos F.R."/>
            <person name="Vidigal T.H.D.A."/>
            <person name="Brescovit A.D."/>
            <person name="Santos A.J."/>
        </authorList>
    </citation>
    <scope>NUCLEOTIDE SEQUENCE</scope>
    <source>
        <tissue evidence="1">Shoot tissue taken approximately 20 cm above the soil surface</tissue>
    </source>
</reference>
<proteinExistence type="predicted"/>
<reference evidence="1" key="2">
    <citation type="journal article" date="2015" name="Data Brief">
        <title>Shoot transcriptome of the giant reed, Arundo donax.</title>
        <authorList>
            <person name="Barrero R.A."/>
            <person name="Guerrero F.D."/>
            <person name="Moolhuijzen P."/>
            <person name="Goolsby J.A."/>
            <person name="Tidwell J."/>
            <person name="Bellgard S.E."/>
            <person name="Bellgard M.I."/>
        </authorList>
    </citation>
    <scope>NUCLEOTIDE SEQUENCE</scope>
    <source>
        <tissue evidence="1">Shoot tissue taken approximately 20 cm above the soil surface</tissue>
    </source>
</reference>
<dbReference type="AlphaFoldDB" id="A0A0A9ARF8"/>
<protein>
    <submittedName>
        <fullName evidence="1">Uncharacterized protein</fullName>
    </submittedName>
</protein>
<accession>A0A0A9ARF8</accession>
<dbReference type="EMBL" id="GBRH01243546">
    <property type="protein sequence ID" value="JAD54349.1"/>
    <property type="molecule type" value="Transcribed_RNA"/>
</dbReference>
<name>A0A0A9ARF8_ARUDO</name>
<sequence length="47" mass="5288">MWRISFSNATRVSEFSLLTAALFPVPLFLTGSDVLCFRILACNAFFN</sequence>
<evidence type="ECO:0000313" key="1">
    <source>
        <dbReference type="EMBL" id="JAD54349.1"/>
    </source>
</evidence>
<organism evidence="1">
    <name type="scientific">Arundo donax</name>
    <name type="common">Giant reed</name>
    <name type="synonym">Donax arundinaceus</name>
    <dbReference type="NCBI Taxonomy" id="35708"/>
    <lineage>
        <taxon>Eukaryota</taxon>
        <taxon>Viridiplantae</taxon>
        <taxon>Streptophyta</taxon>
        <taxon>Embryophyta</taxon>
        <taxon>Tracheophyta</taxon>
        <taxon>Spermatophyta</taxon>
        <taxon>Magnoliopsida</taxon>
        <taxon>Liliopsida</taxon>
        <taxon>Poales</taxon>
        <taxon>Poaceae</taxon>
        <taxon>PACMAD clade</taxon>
        <taxon>Arundinoideae</taxon>
        <taxon>Arundineae</taxon>
        <taxon>Arundo</taxon>
    </lineage>
</organism>